<evidence type="ECO:0000313" key="2">
    <source>
        <dbReference type="Proteomes" id="UP000828390"/>
    </source>
</evidence>
<dbReference type="AlphaFoldDB" id="A0A9D4KIZ0"/>
<name>A0A9D4KIZ0_DREPO</name>
<dbReference type="Proteomes" id="UP000828390">
    <property type="component" value="Unassembled WGS sequence"/>
</dbReference>
<gene>
    <name evidence="1" type="ORF">DPMN_113863</name>
</gene>
<evidence type="ECO:0000313" key="1">
    <source>
        <dbReference type="EMBL" id="KAH3840415.1"/>
    </source>
</evidence>
<reference evidence="1" key="1">
    <citation type="journal article" date="2019" name="bioRxiv">
        <title>The Genome of the Zebra Mussel, Dreissena polymorpha: A Resource for Invasive Species Research.</title>
        <authorList>
            <person name="McCartney M.A."/>
            <person name="Auch B."/>
            <person name="Kono T."/>
            <person name="Mallez S."/>
            <person name="Zhang Y."/>
            <person name="Obille A."/>
            <person name="Becker A."/>
            <person name="Abrahante J.E."/>
            <person name="Garbe J."/>
            <person name="Badalamenti J.P."/>
            <person name="Herman A."/>
            <person name="Mangelson H."/>
            <person name="Liachko I."/>
            <person name="Sullivan S."/>
            <person name="Sone E.D."/>
            <person name="Koren S."/>
            <person name="Silverstein K.A.T."/>
            <person name="Beckman K.B."/>
            <person name="Gohl D.M."/>
        </authorList>
    </citation>
    <scope>NUCLEOTIDE SEQUENCE</scope>
    <source>
        <strain evidence="1">Duluth1</strain>
        <tissue evidence="1">Whole animal</tissue>
    </source>
</reference>
<sequence length="119" mass="13674">MLTPRIMKLHRNIDHDWQMTPIDFQVVVWHGRQQVINAPLALRQCYLSIRASYSLTLPTTPRYKAENGEPFAPVYGRSRKRHQYVLLPGYVCSAFYNVLLQGIVCSGIYRLLPGSIQLG</sequence>
<dbReference type="EMBL" id="JAIWYP010000004">
    <property type="protein sequence ID" value="KAH3840415.1"/>
    <property type="molecule type" value="Genomic_DNA"/>
</dbReference>
<comment type="caution">
    <text evidence="1">The sequence shown here is derived from an EMBL/GenBank/DDBJ whole genome shotgun (WGS) entry which is preliminary data.</text>
</comment>
<accession>A0A9D4KIZ0</accession>
<reference evidence="1" key="2">
    <citation type="submission" date="2020-11" db="EMBL/GenBank/DDBJ databases">
        <authorList>
            <person name="McCartney M.A."/>
            <person name="Auch B."/>
            <person name="Kono T."/>
            <person name="Mallez S."/>
            <person name="Becker A."/>
            <person name="Gohl D.M."/>
            <person name="Silverstein K.A.T."/>
            <person name="Koren S."/>
            <person name="Bechman K.B."/>
            <person name="Herman A."/>
            <person name="Abrahante J.E."/>
            <person name="Garbe J."/>
        </authorList>
    </citation>
    <scope>NUCLEOTIDE SEQUENCE</scope>
    <source>
        <strain evidence="1">Duluth1</strain>
        <tissue evidence="1">Whole animal</tissue>
    </source>
</reference>
<keyword evidence="2" id="KW-1185">Reference proteome</keyword>
<proteinExistence type="predicted"/>
<organism evidence="1 2">
    <name type="scientific">Dreissena polymorpha</name>
    <name type="common">Zebra mussel</name>
    <name type="synonym">Mytilus polymorpha</name>
    <dbReference type="NCBI Taxonomy" id="45954"/>
    <lineage>
        <taxon>Eukaryota</taxon>
        <taxon>Metazoa</taxon>
        <taxon>Spiralia</taxon>
        <taxon>Lophotrochozoa</taxon>
        <taxon>Mollusca</taxon>
        <taxon>Bivalvia</taxon>
        <taxon>Autobranchia</taxon>
        <taxon>Heteroconchia</taxon>
        <taxon>Euheterodonta</taxon>
        <taxon>Imparidentia</taxon>
        <taxon>Neoheterodontei</taxon>
        <taxon>Myida</taxon>
        <taxon>Dreissenoidea</taxon>
        <taxon>Dreissenidae</taxon>
        <taxon>Dreissena</taxon>
    </lineage>
</organism>
<protein>
    <submittedName>
        <fullName evidence="1">Uncharacterized protein</fullName>
    </submittedName>
</protein>